<name>A0A8I1GDK3_9GAMM</name>
<dbReference type="Proteomes" id="UP000655994">
    <property type="component" value="Unassembled WGS sequence"/>
</dbReference>
<organism evidence="2 3">
    <name type="scientific">Idiomarina abyssalis</name>
    <dbReference type="NCBI Taxonomy" id="86102"/>
    <lineage>
        <taxon>Bacteria</taxon>
        <taxon>Pseudomonadati</taxon>
        <taxon>Pseudomonadota</taxon>
        <taxon>Gammaproteobacteria</taxon>
        <taxon>Alteromonadales</taxon>
        <taxon>Idiomarinaceae</taxon>
        <taxon>Idiomarina</taxon>
    </lineage>
</organism>
<evidence type="ECO:0000313" key="2">
    <source>
        <dbReference type="EMBL" id="MBJ7316797.1"/>
    </source>
</evidence>
<dbReference type="AlphaFoldDB" id="A0A8I1GDK3"/>
<dbReference type="Proteomes" id="UP000621390">
    <property type="component" value="Unassembled WGS sequence"/>
</dbReference>
<comment type="caution">
    <text evidence="2">The sequence shown here is derived from an EMBL/GenBank/DDBJ whole genome shotgun (WGS) entry which is preliminary data.</text>
</comment>
<protein>
    <submittedName>
        <fullName evidence="2">Uncharacterized protein</fullName>
    </submittedName>
</protein>
<dbReference type="RefSeq" id="WP_199493383.1">
    <property type="nucleotide sequence ID" value="NZ_JAEMOP010000009.1"/>
</dbReference>
<dbReference type="EMBL" id="JAEMOP010000009">
    <property type="protein sequence ID" value="MBJ7316797.1"/>
    <property type="molecule type" value="Genomic_DNA"/>
</dbReference>
<keyword evidence="4" id="KW-1185">Reference proteome</keyword>
<sequence length="109" mass="12361">MRHSREKVHTAFPVGMVVSVGKKVMGNPAGSIGVVYENYRIGDTHFGCSIIFENGKYDGFSENCLAIFEVLPARFESPLQNYTFLSVLQLEKDWERGVFDKALIREKRS</sequence>
<reference evidence="2 4" key="1">
    <citation type="submission" date="2020-09" db="EMBL/GenBank/DDBJ databases">
        <title>Draft Genomes of Bacterial Isolates from North Pond Shallow Sediments.</title>
        <authorList>
            <person name="Kiel Reese B."/>
            <person name="Mullis M."/>
            <person name="Weisend R.E."/>
        </authorList>
    </citation>
    <scope>NUCLEOTIDE SEQUENCE</scope>
    <source>
        <strain evidence="2">KJE-2</strain>
        <strain evidence="1 4">KJE-3</strain>
    </source>
</reference>
<accession>A0A8I1GDK3</accession>
<evidence type="ECO:0000313" key="1">
    <source>
        <dbReference type="EMBL" id="MBJ7265529.1"/>
    </source>
</evidence>
<proteinExistence type="predicted"/>
<dbReference type="EMBL" id="JAEMOS010000002">
    <property type="protein sequence ID" value="MBJ7265529.1"/>
    <property type="molecule type" value="Genomic_DNA"/>
</dbReference>
<evidence type="ECO:0000313" key="4">
    <source>
        <dbReference type="Proteomes" id="UP000655994"/>
    </source>
</evidence>
<evidence type="ECO:0000313" key="3">
    <source>
        <dbReference type="Proteomes" id="UP000621390"/>
    </source>
</evidence>
<gene>
    <name evidence="1" type="ORF">JHC10_01090</name>
    <name evidence="2" type="ORF">JHC11_12450</name>
</gene>